<organism evidence="3 4">
    <name type="scientific">Desulfobotulus mexicanus</name>
    <dbReference type="NCBI Taxonomy" id="2586642"/>
    <lineage>
        <taxon>Bacteria</taxon>
        <taxon>Pseudomonadati</taxon>
        <taxon>Thermodesulfobacteriota</taxon>
        <taxon>Desulfobacteria</taxon>
        <taxon>Desulfobacterales</taxon>
        <taxon>Desulfobacteraceae</taxon>
        <taxon>Desulfobotulus</taxon>
    </lineage>
</organism>
<dbReference type="SUPFAM" id="SSF53474">
    <property type="entry name" value="alpha/beta-Hydrolases"/>
    <property type="match status" value="1"/>
</dbReference>
<feature type="signal peptide" evidence="1">
    <location>
        <begin position="1"/>
        <end position="23"/>
    </location>
</feature>
<proteinExistence type="predicted"/>
<evidence type="ECO:0000313" key="4">
    <source>
        <dbReference type="Proteomes" id="UP000321899"/>
    </source>
</evidence>
<dbReference type="InterPro" id="IPR029058">
    <property type="entry name" value="AB_hydrolase_fold"/>
</dbReference>
<evidence type="ECO:0000313" key="3">
    <source>
        <dbReference type="EMBL" id="TYT73573.1"/>
    </source>
</evidence>
<keyword evidence="4" id="KW-1185">Reference proteome</keyword>
<accession>A0A5S5MCX7</accession>
<dbReference type="InterPro" id="IPR000073">
    <property type="entry name" value="AB_hydrolase_1"/>
</dbReference>
<dbReference type="OrthoDB" id="2004167at2"/>
<dbReference type="Gene3D" id="3.40.50.1820">
    <property type="entry name" value="alpha/beta hydrolase"/>
    <property type="match status" value="1"/>
</dbReference>
<comment type="caution">
    <text evidence="3">The sequence shown here is derived from an EMBL/GenBank/DDBJ whole genome shotgun (WGS) entry which is preliminary data.</text>
</comment>
<reference evidence="3 4" key="1">
    <citation type="submission" date="2019-06" db="EMBL/GenBank/DDBJ databases">
        <title>Desulfobotulus mexicanus sp. nov., a novel sulfate-reducing bacterium isolated from the sediment of an alkaline crater lake in Mexico.</title>
        <authorList>
            <person name="Hirschler-Rea A."/>
        </authorList>
    </citation>
    <scope>NUCLEOTIDE SEQUENCE [LARGE SCALE GENOMIC DNA]</scope>
    <source>
        <strain evidence="3 4">PAR22N</strain>
    </source>
</reference>
<feature type="domain" description="AB hydrolase-1" evidence="2">
    <location>
        <begin position="29"/>
        <end position="153"/>
    </location>
</feature>
<feature type="chain" id="PRO_5024378952" evidence="1">
    <location>
        <begin position="24"/>
        <end position="292"/>
    </location>
</feature>
<dbReference type="Pfam" id="PF00561">
    <property type="entry name" value="Abhydrolase_1"/>
    <property type="match status" value="1"/>
</dbReference>
<sequence length="292" mass="31319">MYGKTAPLTAIFLFCVFISAAQAKYDTQYPIVLAHGMGASEKIVGIMDYWGAIPSALERAGAEVYVTSVNGMDSTEAKAIDFNNQVLQILASSGAKKVNIIGHSHGTLYSRYAISNLDLGDKVASHTSIAGPHQGSKLADMIMNGVPGELHGLAGGAMDIIYALIMGDQNPDSLANGWDVTTEIVQDHFNPNTPDIDGIYYQSWAAKAKWGAPSVLMQVPWLIMLGLEGENDGLVSVESAQWGDFRGVQQAAWYSPGCDHLNVVGMFFGITPGFNAPEFYKSIAADLKQKGH</sequence>
<protein>
    <submittedName>
        <fullName evidence="3">Triacylglycerol lipase</fullName>
    </submittedName>
</protein>
<dbReference type="Proteomes" id="UP000321899">
    <property type="component" value="Unassembled WGS sequence"/>
</dbReference>
<dbReference type="AlphaFoldDB" id="A0A5S5MCX7"/>
<dbReference type="EMBL" id="VDMB01000025">
    <property type="protein sequence ID" value="TYT73573.1"/>
    <property type="molecule type" value="Genomic_DNA"/>
</dbReference>
<dbReference type="RefSeq" id="WP_139450541.1">
    <property type="nucleotide sequence ID" value="NZ_VDMB01000025.1"/>
</dbReference>
<keyword evidence="1" id="KW-0732">Signal</keyword>
<gene>
    <name evidence="3" type="ORF">FIM25_14305</name>
</gene>
<name>A0A5S5MCX7_9BACT</name>
<evidence type="ECO:0000259" key="2">
    <source>
        <dbReference type="Pfam" id="PF00561"/>
    </source>
</evidence>
<evidence type="ECO:0000256" key="1">
    <source>
        <dbReference type="SAM" id="SignalP"/>
    </source>
</evidence>